<dbReference type="SMART" id="SM00228">
    <property type="entry name" value="PDZ"/>
    <property type="match status" value="1"/>
</dbReference>
<dbReference type="Pfam" id="PF00536">
    <property type="entry name" value="SAM_1"/>
    <property type="match status" value="1"/>
</dbReference>
<evidence type="ECO:0000256" key="2">
    <source>
        <dbReference type="ARBA" id="ARBA00034105"/>
    </source>
</evidence>
<proteinExistence type="predicted"/>
<feature type="compositionally biased region" description="Polar residues" evidence="3">
    <location>
        <begin position="1327"/>
        <end position="1342"/>
    </location>
</feature>
<feature type="region of interest" description="Disordered" evidence="3">
    <location>
        <begin position="1254"/>
        <end position="1278"/>
    </location>
</feature>
<feature type="compositionally biased region" description="Pro residues" evidence="3">
    <location>
        <begin position="962"/>
        <end position="975"/>
    </location>
</feature>
<dbReference type="SUPFAM" id="SSF50156">
    <property type="entry name" value="PDZ domain-like"/>
    <property type="match status" value="1"/>
</dbReference>
<sequence length="1652" mass="180779">MTQNRVPKKQQAMSNGHLSAPPTVSGRRLPDFQLKKFIALPPGFKIKSPGTDQDCNLPRKPVPIKAVPLGLDGRTPVTTDYNGEINSFFTQPEPGNKLTNTTYRRTDSISSIDSIASSGFSDFSLDSNTGSERRGRYRKRSQSTPPDIGRQSRSSPVDRKIVQKIKTEYNQILNQLQKGNLNPKNHNNNNVQKLSNGGNNSGFHSIEDWSDTSLDSLDLNDSTDWDVTFSHQSVQITGNHLGQNDNPTGQTTNIMHPQYLTLPRNFLSTSGGSELRVHKMDSVNRPVSSAHMNGSMYRNNGLVVYKPLNSGEFIMVGNHPEDSHGMMPGTRVPLTENRQSNLFKSRGLSSSMPTLLNPKVKVDKKLLKEIKRPVPIDFEDGPSVLQRSVPPPNQPPPPPPQMLQSNTAAKALYTSAPDLLRLEQVYGATIRGPSHYSRKHNMPNQGPVYVFNQPQSNYVSDYAPRTVVLQRGPEGYGFILRGAKSQSTRNGELDFHPTPEFPALQYLDSVDPGSRADRAGLKPGDFILEINGENVVRASHDRVVQVIRNSGDTLAMKVVTVRPQQNPVNWQHIDGTMTLPSRSSASGNKKQAPQPPRRDPRTSLSKEKGRQIAEGLNELGNEEQRRNDNVIQASGEDQLDLALAEFERENLEQHNVTTEQKTASIRAKHASKRVSCVDLSNIEGYDSEKSDHRSPSERIIHKYNNERKQSAMERSQSTPDLSDKKPEPVYATPVVPGSAGVQRRNDGTYVYAVPEDSLSMKSSTSTSERPKGPPPPPPGAVGFKRPAPGVPKDEVVFQPSNTEVVSINTIGSRTSLYARPEKISTTPQDDFESSFRPGASAKMTDEPKVKSKAHQRNSSLTSTNSGGSRQSDDKHSVSFAEDKVLDNAKTYLQKHPNAKLLVTADVHSNVKKQTGKYEPEPDYDLEDDKVKSKVTVISIGDRKTTDSEMKRYSVRSDIPAGNIPPPPSEPAPNPPTKTVAPGQQTVKSSAPQPAKAAAPQPSTVKSAAPKPPSPKSKTPSPKVEQKIVTQKEEVKIENIPSAPAVPPMPPAAPPPPPAPPLPPAEPPAPPLPKSQPPALEKTKQSNTTPQGIEANDLLAAVRKRQQRMDEEGPKISALPESKDGPQKDDNQAAIIAAVARRRRMLEEKGDTSVIDAIETKLQKTKKLQSAKLAFSSDNIGKTPEMKPKPVEPKASVNDVKSTFERQPPKVDIKPIKSVAVKGKEPTKIMSTVNGSAVKTPVKMDVKTDTKITDSNKSIVTSTPKTENKENSVSSPRGTDYVALAEKARQEYLQKKASQTSLRVTATNNSPKTVSKPADRSKSPAKTIPTSPLIAQSTTNTSKVPIRDQNKNIITTGVQSDRTKVFSSVSQIPNGNVKNMSSKNKDNGVSSLKPTKDIDVISQNKTSIKDRIASINKAEQSKANVNGKVPNEKLSVKGVTVESSVTDKSSLPPPPEFGDSVQLEIIPPPMGFDSGSNFSDISRQSSVFNQEDNESLVSSVSTVSTLSDDQADSGYGRQRHNYEELIAPPPPGFGDSNSNQGYETIPSVIPPPPSFGEEKRDLMNKSRQVTKPFSSKSVDNWQCLDVLDWLDSLKLSQYKTSFQQKCIDGKRLQNLSRNDYLDLGVTQVGHRMNLERSIKKLNLPKNVVSSSHL</sequence>
<dbReference type="InterPro" id="IPR036034">
    <property type="entry name" value="PDZ_sf"/>
</dbReference>
<keyword evidence="7" id="KW-1185">Reference proteome</keyword>
<dbReference type="GO" id="GO:0030160">
    <property type="term" value="F:synaptic receptor adaptor activity"/>
    <property type="evidence" value="ECO:0007669"/>
    <property type="project" value="TreeGrafter"/>
</dbReference>
<dbReference type="SUPFAM" id="SSF47769">
    <property type="entry name" value="SAM/Pointed domain"/>
    <property type="match status" value="1"/>
</dbReference>
<feature type="compositionally biased region" description="Pro residues" evidence="3">
    <location>
        <begin position="389"/>
        <end position="401"/>
    </location>
</feature>
<feature type="region of interest" description="Disordered" evidence="3">
    <location>
        <begin position="1177"/>
        <end position="1210"/>
    </location>
</feature>
<evidence type="ECO:0000256" key="1">
    <source>
        <dbReference type="ARBA" id="ARBA00023018"/>
    </source>
</evidence>
<dbReference type="EMBL" id="CACVKT020002176">
    <property type="protein sequence ID" value="CAC5376248.1"/>
    <property type="molecule type" value="Genomic_DNA"/>
</dbReference>
<reference evidence="6 7" key="1">
    <citation type="submission" date="2020-06" db="EMBL/GenBank/DDBJ databases">
        <authorList>
            <person name="Li R."/>
            <person name="Bekaert M."/>
        </authorList>
    </citation>
    <scope>NUCLEOTIDE SEQUENCE [LARGE SCALE GENOMIC DNA]</scope>
    <source>
        <strain evidence="7">wild</strain>
    </source>
</reference>
<evidence type="ECO:0000259" key="4">
    <source>
        <dbReference type="PROSITE" id="PS50105"/>
    </source>
</evidence>
<feature type="compositionally biased region" description="Polar residues" evidence="3">
    <location>
        <begin position="1370"/>
        <end position="1392"/>
    </location>
</feature>
<dbReference type="PROSITE" id="PS50105">
    <property type="entry name" value="SAM_DOMAIN"/>
    <property type="match status" value="1"/>
</dbReference>
<feature type="region of interest" description="Disordered" evidence="3">
    <location>
        <begin position="905"/>
        <end position="1130"/>
    </location>
</feature>
<feature type="domain" description="PDZ" evidence="5">
    <location>
        <begin position="466"/>
        <end position="562"/>
    </location>
</feature>
<dbReference type="GO" id="GO:0045211">
    <property type="term" value="C:postsynaptic membrane"/>
    <property type="evidence" value="ECO:0007669"/>
    <property type="project" value="TreeGrafter"/>
</dbReference>
<feature type="region of interest" description="Disordered" evidence="3">
    <location>
        <begin position="703"/>
        <end position="880"/>
    </location>
</feature>
<dbReference type="Gene3D" id="2.30.42.10">
    <property type="match status" value="1"/>
</dbReference>
<organism evidence="6 7">
    <name type="scientific">Mytilus coruscus</name>
    <name type="common">Sea mussel</name>
    <dbReference type="NCBI Taxonomy" id="42192"/>
    <lineage>
        <taxon>Eukaryota</taxon>
        <taxon>Metazoa</taxon>
        <taxon>Spiralia</taxon>
        <taxon>Lophotrochozoa</taxon>
        <taxon>Mollusca</taxon>
        <taxon>Bivalvia</taxon>
        <taxon>Autobranchia</taxon>
        <taxon>Pteriomorphia</taxon>
        <taxon>Mytilida</taxon>
        <taxon>Mytiloidea</taxon>
        <taxon>Mytilidae</taxon>
        <taxon>Mytilinae</taxon>
        <taxon>Mytilus</taxon>
    </lineage>
</organism>
<dbReference type="Pfam" id="PF00595">
    <property type="entry name" value="PDZ"/>
    <property type="match status" value="1"/>
</dbReference>
<feature type="region of interest" description="Disordered" evidence="3">
    <location>
        <begin position="653"/>
        <end position="672"/>
    </location>
</feature>
<feature type="region of interest" description="Disordered" evidence="3">
    <location>
        <begin position="179"/>
        <end position="199"/>
    </location>
</feature>
<dbReference type="PANTHER" id="PTHR24135">
    <property type="entry name" value="SH3 AND MULTIPLE ANKYRIN REPEAT DOMAINS PROTEIN"/>
    <property type="match status" value="1"/>
</dbReference>
<feature type="compositionally biased region" description="Polar residues" evidence="3">
    <location>
        <begin position="653"/>
        <end position="663"/>
    </location>
</feature>
<protein>
    <submittedName>
        <fullName evidence="6">SHANK</fullName>
    </submittedName>
</protein>
<feature type="compositionally biased region" description="Basic and acidic residues" evidence="3">
    <location>
        <begin position="596"/>
        <end position="608"/>
    </location>
</feature>
<evidence type="ECO:0000313" key="7">
    <source>
        <dbReference type="Proteomes" id="UP000507470"/>
    </source>
</evidence>
<feature type="compositionally biased region" description="Polar residues" evidence="3">
    <location>
        <begin position="1"/>
        <end position="17"/>
    </location>
</feature>
<feature type="compositionally biased region" description="Polar residues" evidence="3">
    <location>
        <begin position="1295"/>
        <end position="1312"/>
    </location>
</feature>
<feature type="compositionally biased region" description="Basic and acidic residues" evidence="3">
    <location>
        <begin position="1023"/>
        <end position="1036"/>
    </location>
</feature>
<feature type="compositionally biased region" description="Low complexity" evidence="3">
    <location>
        <begin position="180"/>
        <end position="190"/>
    </location>
</feature>
<feature type="compositionally biased region" description="Polar residues" evidence="3">
    <location>
        <begin position="578"/>
        <end position="591"/>
    </location>
</feature>
<feature type="compositionally biased region" description="Basic and acidic residues" evidence="3">
    <location>
        <begin position="1120"/>
        <end position="1130"/>
    </location>
</feature>
<accession>A0A6J8B388</accession>
<dbReference type="InterPro" id="IPR001478">
    <property type="entry name" value="PDZ"/>
</dbReference>
<dbReference type="PROSITE" id="PS50106">
    <property type="entry name" value="PDZ"/>
    <property type="match status" value="1"/>
</dbReference>
<feature type="compositionally biased region" description="Low complexity" evidence="3">
    <location>
        <begin position="757"/>
        <end position="767"/>
    </location>
</feature>
<evidence type="ECO:0000259" key="5">
    <source>
        <dbReference type="PROSITE" id="PS50106"/>
    </source>
</evidence>
<dbReference type="GO" id="GO:0043197">
    <property type="term" value="C:dendritic spine"/>
    <property type="evidence" value="ECO:0007669"/>
    <property type="project" value="TreeGrafter"/>
</dbReference>
<dbReference type="CDD" id="cd06746">
    <property type="entry name" value="PDZ_SHANK1_3-like"/>
    <property type="match status" value="1"/>
</dbReference>
<dbReference type="InterPro" id="IPR001660">
    <property type="entry name" value="SAM"/>
</dbReference>
<dbReference type="GO" id="GO:0035255">
    <property type="term" value="F:ionotropic glutamate receptor binding"/>
    <property type="evidence" value="ECO:0007669"/>
    <property type="project" value="TreeGrafter"/>
</dbReference>
<name>A0A6J8B388_MYTCO</name>
<feature type="compositionally biased region" description="Low complexity" evidence="3">
    <location>
        <begin position="987"/>
        <end position="1008"/>
    </location>
</feature>
<dbReference type="InterPro" id="IPR051569">
    <property type="entry name" value="SHANK"/>
</dbReference>
<feature type="compositionally biased region" description="Pro residues" evidence="3">
    <location>
        <begin position="1043"/>
        <end position="1075"/>
    </location>
</feature>
<feature type="region of interest" description="Disordered" evidence="3">
    <location>
        <begin position="566"/>
        <end position="608"/>
    </location>
</feature>
<feature type="region of interest" description="Disordered" evidence="3">
    <location>
        <begin position="123"/>
        <end position="159"/>
    </location>
</feature>
<dbReference type="SMART" id="SM00454">
    <property type="entry name" value="SAM"/>
    <property type="match status" value="1"/>
</dbReference>
<feature type="compositionally biased region" description="Low complexity" evidence="3">
    <location>
        <begin position="856"/>
        <end position="869"/>
    </location>
</feature>
<gene>
    <name evidence="6" type="ORF">MCOR_12967</name>
</gene>
<feature type="compositionally biased region" description="Basic and acidic residues" evidence="3">
    <location>
        <begin position="1201"/>
        <end position="1210"/>
    </location>
</feature>
<feature type="compositionally biased region" description="Basic and acidic residues" evidence="3">
    <location>
        <begin position="870"/>
        <end position="880"/>
    </location>
</feature>
<dbReference type="Proteomes" id="UP000507470">
    <property type="component" value="Unassembled WGS sequence"/>
</dbReference>
<dbReference type="PANTHER" id="PTHR24135:SF28">
    <property type="entry name" value="LD13733P"/>
    <property type="match status" value="1"/>
</dbReference>
<feature type="region of interest" description="Disordered" evidence="3">
    <location>
        <begin position="1370"/>
        <end position="1395"/>
    </location>
</feature>
<dbReference type="Gene3D" id="1.10.150.50">
    <property type="entry name" value="Transcription Factor, Ets-1"/>
    <property type="match status" value="1"/>
</dbReference>
<evidence type="ECO:0000256" key="3">
    <source>
        <dbReference type="SAM" id="MobiDB-lite"/>
    </source>
</evidence>
<comment type="subcellular location">
    <subcellularLocation>
        <location evidence="2">Postsynaptic density</location>
    </subcellularLocation>
</comment>
<feature type="region of interest" description="Disordered" evidence="3">
    <location>
        <begin position="1420"/>
        <end position="1477"/>
    </location>
</feature>
<feature type="compositionally biased region" description="Polar residues" evidence="3">
    <location>
        <begin position="798"/>
        <end position="815"/>
    </location>
</feature>
<feature type="region of interest" description="Disordered" evidence="3">
    <location>
        <begin position="377"/>
        <end position="404"/>
    </location>
</feature>
<keyword evidence="1" id="KW-0770">Synapse</keyword>
<feature type="region of interest" description="Disordered" evidence="3">
    <location>
        <begin position="1293"/>
        <end position="1347"/>
    </location>
</feature>
<evidence type="ECO:0000313" key="6">
    <source>
        <dbReference type="EMBL" id="CAC5376248.1"/>
    </source>
</evidence>
<dbReference type="OrthoDB" id="445896at2759"/>
<feature type="compositionally biased region" description="Polar residues" evidence="3">
    <location>
        <begin position="1254"/>
        <end position="1276"/>
    </location>
</feature>
<feature type="domain" description="SAM" evidence="4">
    <location>
        <begin position="1580"/>
        <end position="1643"/>
    </location>
</feature>
<feature type="region of interest" description="Disordered" evidence="3">
    <location>
        <begin position="1"/>
        <end position="27"/>
    </location>
</feature>
<dbReference type="GO" id="GO:0014069">
    <property type="term" value="C:postsynaptic density"/>
    <property type="evidence" value="ECO:0007669"/>
    <property type="project" value="UniProtKB-SubCell"/>
</dbReference>
<feature type="compositionally biased region" description="Basic and acidic residues" evidence="3">
    <location>
        <begin position="940"/>
        <end position="951"/>
    </location>
</feature>
<dbReference type="InterPro" id="IPR013761">
    <property type="entry name" value="SAM/pointed_sf"/>
</dbReference>